<dbReference type="EMBL" id="SOZE01000009">
    <property type="protein sequence ID" value="TFF37706.1"/>
    <property type="molecule type" value="Genomic_DNA"/>
</dbReference>
<keyword evidence="3" id="KW-1185">Reference proteome</keyword>
<evidence type="ECO:0000313" key="3">
    <source>
        <dbReference type="Proteomes" id="UP000297540"/>
    </source>
</evidence>
<organism evidence="2 3">
    <name type="scientific">Mucilaginibacter psychrotolerans</name>
    <dbReference type="NCBI Taxonomy" id="1524096"/>
    <lineage>
        <taxon>Bacteria</taxon>
        <taxon>Pseudomonadati</taxon>
        <taxon>Bacteroidota</taxon>
        <taxon>Sphingobacteriia</taxon>
        <taxon>Sphingobacteriales</taxon>
        <taxon>Sphingobacteriaceae</taxon>
        <taxon>Mucilaginibacter</taxon>
    </lineage>
</organism>
<evidence type="ECO:0000313" key="2">
    <source>
        <dbReference type="EMBL" id="TFF37706.1"/>
    </source>
</evidence>
<accession>A0A4Y8SH13</accession>
<dbReference type="RefSeq" id="WP_133230676.1">
    <property type="nucleotide sequence ID" value="NZ_SOZE01000009.1"/>
</dbReference>
<dbReference type="PROSITE" id="PS50125">
    <property type="entry name" value="GUANYLATE_CYCLASE_2"/>
    <property type="match status" value="1"/>
</dbReference>
<dbReference type="SUPFAM" id="SSF55073">
    <property type="entry name" value="Nucleotide cyclase"/>
    <property type="match status" value="1"/>
</dbReference>
<gene>
    <name evidence="2" type="ORF">E2R66_11095</name>
</gene>
<dbReference type="Proteomes" id="UP000297540">
    <property type="component" value="Unassembled WGS sequence"/>
</dbReference>
<dbReference type="OrthoDB" id="341967at2"/>
<dbReference type="AlphaFoldDB" id="A0A4Y8SH13"/>
<name>A0A4Y8SH13_9SPHI</name>
<dbReference type="GO" id="GO:0009190">
    <property type="term" value="P:cyclic nucleotide biosynthetic process"/>
    <property type="evidence" value="ECO:0007669"/>
    <property type="project" value="InterPro"/>
</dbReference>
<dbReference type="GO" id="GO:0004016">
    <property type="term" value="F:adenylate cyclase activity"/>
    <property type="evidence" value="ECO:0007669"/>
    <property type="project" value="UniProtKB-ARBA"/>
</dbReference>
<reference evidence="2 3" key="1">
    <citation type="journal article" date="2017" name="Int. J. Syst. Evol. Microbiol.">
        <title>Mucilaginibacterpsychrotolerans sp. nov., isolated from peatlands.</title>
        <authorList>
            <person name="Deng Y."/>
            <person name="Shen L."/>
            <person name="Xu B."/>
            <person name="Liu Y."/>
            <person name="Gu Z."/>
            <person name="Liu H."/>
            <person name="Zhou Y."/>
        </authorList>
    </citation>
    <scope>NUCLEOTIDE SEQUENCE [LARGE SCALE GENOMIC DNA]</scope>
    <source>
        <strain evidence="2 3">NH7-4</strain>
    </source>
</reference>
<evidence type="ECO:0000259" key="1">
    <source>
        <dbReference type="PROSITE" id="PS50125"/>
    </source>
</evidence>
<dbReference type="GO" id="GO:0035556">
    <property type="term" value="P:intracellular signal transduction"/>
    <property type="evidence" value="ECO:0007669"/>
    <property type="project" value="InterPro"/>
</dbReference>
<dbReference type="InterPro" id="IPR001054">
    <property type="entry name" value="A/G_cyclase"/>
</dbReference>
<protein>
    <submittedName>
        <fullName evidence="2">Adenylate/guanylate cyclase domain-containing protein</fullName>
    </submittedName>
</protein>
<sequence length="257" mass="28777">MANFDQIRKFNLNYGKASAITRSADLVNLNEAFDPATIEKGLDNALANLGPHFLGCFEYGLPTDVALIFVDVCSFSTRFGDLLGDEIGDFFDAYYDIVVPIIYKHGGEVEKIIGDGIIAVFGRPFLDADIPKCIRQAAKCSKEIIRTAVDTQYSSKIALHSGPITYYQNKTGLYKEFTMIGRPLTELFRLESISEDDCVNYYEGTPVNEYFQARTLPLTASDSQRAQTPWCQYSKPIAGLKGVAFTNMSYIRYRQNL</sequence>
<feature type="domain" description="Guanylate cyclase" evidence="1">
    <location>
        <begin position="66"/>
        <end position="191"/>
    </location>
</feature>
<dbReference type="InterPro" id="IPR029787">
    <property type="entry name" value="Nucleotide_cyclase"/>
</dbReference>
<comment type="caution">
    <text evidence="2">The sequence shown here is derived from an EMBL/GenBank/DDBJ whole genome shotgun (WGS) entry which is preliminary data.</text>
</comment>
<dbReference type="CDD" id="cd07302">
    <property type="entry name" value="CHD"/>
    <property type="match status" value="1"/>
</dbReference>
<dbReference type="Gene3D" id="3.30.70.1230">
    <property type="entry name" value="Nucleotide cyclase"/>
    <property type="match status" value="1"/>
</dbReference>
<proteinExistence type="predicted"/>